<sequence length="98" mass="10739">MVAEGKAKVKAICNAVKEGKADLTINPIINITINENIAAISDPKLLDSGKEESKLDDYLDVIKRGNSYTGLLLQKLSKDKAIFFVAIFDSIVIPDQFE</sequence>
<dbReference type="EMBL" id="PHWZ01000957">
    <property type="protein sequence ID" value="TEY29276.1"/>
    <property type="molecule type" value="Genomic_DNA"/>
</dbReference>
<reference evidence="1 2" key="1">
    <citation type="submission" date="2017-11" db="EMBL/GenBank/DDBJ databases">
        <title>Comparative genomics of Botrytis spp.</title>
        <authorList>
            <person name="Valero-Jimenez C.A."/>
            <person name="Tapia P."/>
            <person name="Veloso J."/>
            <person name="Silva-Moreno E."/>
            <person name="Staats M."/>
            <person name="Valdes J.H."/>
            <person name="Van Kan J.A.L."/>
        </authorList>
    </citation>
    <scope>NUCLEOTIDE SEQUENCE [LARGE SCALE GENOMIC DNA]</scope>
    <source>
        <strain evidence="1 2">MUCL2830</strain>
    </source>
</reference>
<name>A0A4Y8CEY4_9HELO</name>
<organism evidence="1 2">
    <name type="scientific">Botryotinia calthae</name>
    <dbReference type="NCBI Taxonomy" id="38488"/>
    <lineage>
        <taxon>Eukaryota</taxon>
        <taxon>Fungi</taxon>
        <taxon>Dikarya</taxon>
        <taxon>Ascomycota</taxon>
        <taxon>Pezizomycotina</taxon>
        <taxon>Leotiomycetes</taxon>
        <taxon>Helotiales</taxon>
        <taxon>Sclerotiniaceae</taxon>
        <taxon>Botryotinia</taxon>
    </lineage>
</organism>
<protein>
    <submittedName>
        <fullName evidence="1">Uncharacterized protein</fullName>
    </submittedName>
</protein>
<evidence type="ECO:0000313" key="2">
    <source>
        <dbReference type="Proteomes" id="UP000297299"/>
    </source>
</evidence>
<dbReference type="Proteomes" id="UP000297299">
    <property type="component" value="Unassembled WGS sequence"/>
</dbReference>
<comment type="caution">
    <text evidence="1">The sequence shown here is derived from an EMBL/GenBank/DDBJ whole genome shotgun (WGS) entry which is preliminary data.</text>
</comment>
<evidence type="ECO:0000313" key="1">
    <source>
        <dbReference type="EMBL" id="TEY29276.1"/>
    </source>
</evidence>
<gene>
    <name evidence="1" type="ORF">BOTCAL_0961g00010</name>
</gene>
<proteinExistence type="predicted"/>
<dbReference type="AlphaFoldDB" id="A0A4Y8CEY4"/>
<accession>A0A4Y8CEY4</accession>
<keyword evidence="2" id="KW-1185">Reference proteome</keyword>